<dbReference type="PROSITE" id="PS51918">
    <property type="entry name" value="RADICAL_SAM"/>
    <property type="match status" value="1"/>
</dbReference>
<dbReference type="SFLD" id="SFLDG01386">
    <property type="entry name" value="main_SPASM_domain-containing"/>
    <property type="match status" value="1"/>
</dbReference>
<dbReference type="GO" id="GO:0046872">
    <property type="term" value="F:metal ion binding"/>
    <property type="evidence" value="ECO:0007669"/>
    <property type="project" value="UniProtKB-KW"/>
</dbReference>
<protein>
    <submittedName>
        <fullName evidence="8">Radical SAM protein</fullName>
    </submittedName>
</protein>
<evidence type="ECO:0000313" key="8">
    <source>
        <dbReference type="EMBL" id="RGK43066.1"/>
    </source>
</evidence>
<dbReference type="RefSeq" id="WP_117650664.1">
    <property type="nucleotide sequence ID" value="NZ_QSQQ01000036.1"/>
</dbReference>
<keyword evidence="5" id="KW-0408">Iron</keyword>
<evidence type="ECO:0000313" key="9">
    <source>
        <dbReference type="Proteomes" id="UP000261208"/>
    </source>
</evidence>
<dbReference type="InterPro" id="IPR000385">
    <property type="entry name" value="MoaA_NifB_PqqE_Fe-S-bd_CS"/>
</dbReference>
<evidence type="ECO:0000256" key="1">
    <source>
        <dbReference type="ARBA" id="ARBA00001966"/>
    </source>
</evidence>
<organism evidence="8 9">
    <name type="scientific">Dorea formicigenerans</name>
    <dbReference type="NCBI Taxonomy" id="39486"/>
    <lineage>
        <taxon>Bacteria</taxon>
        <taxon>Bacillati</taxon>
        <taxon>Bacillota</taxon>
        <taxon>Clostridia</taxon>
        <taxon>Lachnospirales</taxon>
        <taxon>Lachnospiraceae</taxon>
        <taxon>Dorea</taxon>
    </lineage>
</organism>
<reference evidence="8 9" key="1">
    <citation type="submission" date="2018-08" db="EMBL/GenBank/DDBJ databases">
        <title>A genome reference for cultivated species of the human gut microbiota.</title>
        <authorList>
            <person name="Zou Y."/>
            <person name="Xue W."/>
            <person name="Luo G."/>
        </authorList>
    </citation>
    <scope>NUCLEOTIDE SEQUENCE [LARGE SCALE GENOMIC DNA]</scope>
    <source>
        <strain evidence="8 9">TF11-11</strain>
    </source>
</reference>
<keyword evidence="6" id="KW-0411">Iron-sulfur</keyword>
<dbReference type="InterPro" id="IPR013785">
    <property type="entry name" value="Aldolase_TIM"/>
</dbReference>
<dbReference type="CDD" id="cd01335">
    <property type="entry name" value="Radical_SAM"/>
    <property type="match status" value="1"/>
</dbReference>
<gene>
    <name evidence="8" type="ORF">DXD10_16475</name>
</gene>
<dbReference type="Gene3D" id="3.20.20.70">
    <property type="entry name" value="Aldolase class I"/>
    <property type="match status" value="1"/>
</dbReference>
<evidence type="ECO:0000259" key="7">
    <source>
        <dbReference type="PROSITE" id="PS51918"/>
    </source>
</evidence>
<dbReference type="SUPFAM" id="SSF102114">
    <property type="entry name" value="Radical SAM enzymes"/>
    <property type="match status" value="1"/>
</dbReference>
<evidence type="ECO:0000256" key="5">
    <source>
        <dbReference type="ARBA" id="ARBA00023004"/>
    </source>
</evidence>
<dbReference type="InterPro" id="IPR023867">
    <property type="entry name" value="Sulphatase_maturase_rSAM"/>
</dbReference>
<dbReference type="GO" id="GO:0016491">
    <property type="term" value="F:oxidoreductase activity"/>
    <property type="evidence" value="ECO:0007669"/>
    <property type="project" value="InterPro"/>
</dbReference>
<name>A0A3E4M0A4_9FIRM</name>
<feature type="domain" description="Radical SAM core" evidence="7">
    <location>
        <begin position="117"/>
        <end position="356"/>
    </location>
</feature>
<dbReference type="SFLD" id="SFLDG01067">
    <property type="entry name" value="SPASM/twitch_domain_containing"/>
    <property type="match status" value="1"/>
</dbReference>
<dbReference type="PANTHER" id="PTHR43273:SF8">
    <property type="entry name" value="RADICAL SAM DOMAIN PROTEIN"/>
    <property type="match status" value="1"/>
</dbReference>
<comment type="caution">
    <text evidence="8">The sequence shown here is derived from an EMBL/GenBank/DDBJ whole genome shotgun (WGS) entry which is preliminary data.</text>
</comment>
<accession>A0A3E4M0A4</accession>
<proteinExistence type="predicted"/>
<dbReference type="PROSITE" id="PS01305">
    <property type="entry name" value="MOAA_NIFB_PQQE"/>
    <property type="match status" value="1"/>
</dbReference>
<dbReference type="SFLD" id="SFLDG01384">
    <property type="entry name" value="thioether_bond_formation_requi"/>
    <property type="match status" value="1"/>
</dbReference>
<sequence length="515" mass="59893">MMRKKIVEKYRVQFEQLKNGDHFYRLGKLFQTKNKNYFYDMGTGKIFELKNEVYELLYYIFKMDTIDGIDELHLSDEELEKGLEEIVAAIGDEHILSAPKLTEFVGPQSLALREELDSNMSQLTLEVTESCNLRCKYCIYQDSHNDFHGYVNRNMTFEIAKKAIDFAYPRIGKHFYIAFYGGEPLLNYTLITQVVKYAKKSVKEKELGFSLTTNGVLITDEIAEFFAKNDFVILVSLDGPEDIHNENRVFADGRGSFKLATEGLKKLLKAYGNKYKSNIFISMVTSGPNYAEKYDKIQKFFVETDWLPSDISVNASYVSYGRYAEEYVMPNLEMDEEYAEKNIDPLVDWSIANHGENAGKERLFSKAQIQKNLHIVHRREIYEKPMGTYFFNGCCVPGARRMHVNVEGKFLPCERVGTVPYLGDVNNGFDYDCIKKYYVQDFMEEAVEYCKHCWAVHMCSSCYIDCFDDDKINMSYRHSGCKYIRYNLQKALEQYHSILESNPDELEPLNHIVIE</sequence>
<dbReference type="EMBL" id="QSQQ01000036">
    <property type="protein sequence ID" value="RGK43066.1"/>
    <property type="molecule type" value="Genomic_DNA"/>
</dbReference>
<keyword evidence="2" id="KW-0004">4Fe-4S</keyword>
<dbReference type="GO" id="GO:0051539">
    <property type="term" value="F:4 iron, 4 sulfur cluster binding"/>
    <property type="evidence" value="ECO:0007669"/>
    <property type="project" value="UniProtKB-KW"/>
</dbReference>
<dbReference type="Proteomes" id="UP000261208">
    <property type="component" value="Unassembled WGS sequence"/>
</dbReference>
<dbReference type="InterPro" id="IPR007197">
    <property type="entry name" value="rSAM"/>
</dbReference>
<comment type="cofactor">
    <cofactor evidence="1">
        <name>[4Fe-4S] cluster</name>
        <dbReference type="ChEBI" id="CHEBI:49883"/>
    </cofactor>
</comment>
<evidence type="ECO:0000256" key="4">
    <source>
        <dbReference type="ARBA" id="ARBA00022723"/>
    </source>
</evidence>
<dbReference type="AlphaFoldDB" id="A0A3E4M0A4"/>
<keyword evidence="3" id="KW-0949">S-adenosyl-L-methionine</keyword>
<evidence type="ECO:0000256" key="6">
    <source>
        <dbReference type="ARBA" id="ARBA00023014"/>
    </source>
</evidence>
<dbReference type="InterPro" id="IPR058240">
    <property type="entry name" value="rSAM_sf"/>
</dbReference>
<dbReference type="Pfam" id="PF04055">
    <property type="entry name" value="Radical_SAM"/>
    <property type="match status" value="1"/>
</dbReference>
<dbReference type="SFLD" id="SFLDS00029">
    <property type="entry name" value="Radical_SAM"/>
    <property type="match status" value="1"/>
</dbReference>
<evidence type="ECO:0000256" key="3">
    <source>
        <dbReference type="ARBA" id="ARBA00022691"/>
    </source>
</evidence>
<keyword evidence="4" id="KW-0479">Metal-binding</keyword>
<dbReference type="PANTHER" id="PTHR43273">
    <property type="entry name" value="ANAEROBIC SULFATASE-MATURATING ENZYME HOMOLOG ASLB-RELATED"/>
    <property type="match status" value="1"/>
</dbReference>
<evidence type="ECO:0000256" key="2">
    <source>
        <dbReference type="ARBA" id="ARBA00022485"/>
    </source>
</evidence>